<evidence type="ECO:0000313" key="1">
    <source>
        <dbReference type="EMBL" id="CAB4138351.1"/>
    </source>
</evidence>
<dbReference type="EMBL" id="LR796343">
    <property type="protein sequence ID" value="CAB4138351.1"/>
    <property type="molecule type" value="Genomic_DNA"/>
</dbReference>
<proteinExistence type="predicted"/>
<name>A0A6J5LW96_9CAUD</name>
<protein>
    <submittedName>
        <fullName evidence="1">Uncharacterized protein</fullName>
    </submittedName>
</protein>
<organism evidence="1">
    <name type="scientific">uncultured Caudovirales phage</name>
    <dbReference type="NCBI Taxonomy" id="2100421"/>
    <lineage>
        <taxon>Viruses</taxon>
        <taxon>Duplodnaviria</taxon>
        <taxon>Heunggongvirae</taxon>
        <taxon>Uroviricota</taxon>
        <taxon>Caudoviricetes</taxon>
        <taxon>Peduoviridae</taxon>
        <taxon>Maltschvirus</taxon>
        <taxon>Maltschvirus maltsch</taxon>
    </lineage>
</organism>
<sequence length="120" mass="13416">MATVIIYAKVAEVVNEGYPRLKVWESYDFKGEQRNRLWTAWLDNGTNIQKDDEVSIEGSLGTKVGTYNKPGQETKQVVEHSLNNCLVKVVKAAEPKTSTPIEDIINIMEPAPGIPQNNPF</sequence>
<gene>
    <name evidence="1" type="ORF">UFOVP332_24</name>
</gene>
<reference evidence="1" key="1">
    <citation type="submission" date="2020-04" db="EMBL/GenBank/DDBJ databases">
        <authorList>
            <person name="Chiriac C."/>
            <person name="Salcher M."/>
            <person name="Ghai R."/>
            <person name="Kavagutti S V."/>
        </authorList>
    </citation>
    <scope>NUCLEOTIDE SEQUENCE</scope>
</reference>
<accession>A0A6J5LW96</accession>